<dbReference type="SUPFAM" id="SSF88946">
    <property type="entry name" value="Sigma2 domain of RNA polymerase sigma factors"/>
    <property type="match status" value="1"/>
</dbReference>
<dbReference type="OrthoDB" id="7628065at2"/>
<dbReference type="Pfam" id="PF08281">
    <property type="entry name" value="Sigma70_r4_2"/>
    <property type="match status" value="1"/>
</dbReference>
<reference evidence="7 8" key="1">
    <citation type="submission" date="2019-06" db="EMBL/GenBank/DDBJ databases">
        <authorList>
            <person name="Lee I."/>
            <person name="Jang G.I."/>
            <person name="Hwang C.Y."/>
        </authorList>
    </citation>
    <scope>NUCLEOTIDE SEQUENCE [LARGE SCALE GENOMIC DNA]</scope>
    <source>
        <strain evidence="7 8">PAMC 28131</strain>
    </source>
</reference>
<dbReference type="Pfam" id="PF04542">
    <property type="entry name" value="Sigma70_r2"/>
    <property type="match status" value="1"/>
</dbReference>
<evidence type="ECO:0000313" key="7">
    <source>
        <dbReference type="EMBL" id="TPE59754.1"/>
    </source>
</evidence>
<accession>A0A501XHH1</accession>
<evidence type="ECO:0000259" key="5">
    <source>
        <dbReference type="Pfam" id="PF04542"/>
    </source>
</evidence>
<protein>
    <submittedName>
        <fullName evidence="7">Sigma-70 family RNA polymerase sigma factor</fullName>
    </submittedName>
</protein>
<dbReference type="SUPFAM" id="SSF88659">
    <property type="entry name" value="Sigma3 and sigma4 domains of RNA polymerase sigma factors"/>
    <property type="match status" value="1"/>
</dbReference>
<dbReference type="Gene3D" id="1.10.1740.10">
    <property type="match status" value="1"/>
</dbReference>
<dbReference type="GO" id="GO:0003677">
    <property type="term" value="F:DNA binding"/>
    <property type="evidence" value="ECO:0007669"/>
    <property type="project" value="InterPro"/>
</dbReference>
<dbReference type="InterPro" id="IPR013249">
    <property type="entry name" value="RNA_pol_sigma70_r4_t2"/>
</dbReference>
<comment type="caution">
    <text evidence="7">The sequence shown here is derived from an EMBL/GenBank/DDBJ whole genome shotgun (WGS) entry which is preliminary data.</text>
</comment>
<evidence type="ECO:0000256" key="3">
    <source>
        <dbReference type="ARBA" id="ARBA00023082"/>
    </source>
</evidence>
<dbReference type="InterPro" id="IPR014284">
    <property type="entry name" value="RNA_pol_sigma-70_dom"/>
</dbReference>
<dbReference type="PANTHER" id="PTHR43133">
    <property type="entry name" value="RNA POLYMERASE ECF-TYPE SIGMA FACTO"/>
    <property type="match status" value="1"/>
</dbReference>
<organism evidence="7 8">
    <name type="scientific">Sandaracinobacter neustonicus</name>
    <dbReference type="NCBI Taxonomy" id="1715348"/>
    <lineage>
        <taxon>Bacteria</taxon>
        <taxon>Pseudomonadati</taxon>
        <taxon>Pseudomonadota</taxon>
        <taxon>Alphaproteobacteria</taxon>
        <taxon>Sphingomonadales</taxon>
        <taxon>Sphingosinicellaceae</taxon>
        <taxon>Sandaracinobacter</taxon>
    </lineage>
</organism>
<feature type="domain" description="RNA polymerase sigma-70 region 2" evidence="5">
    <location>
        <begin position="18"/>
        <end position="83"/>
    </location>
</feature>
<dbReference type="AlphaFoldDB" id="A0A501XHH1"/>
<gene>
    <name evidence="7" type="ORF">FJQ54_12510</name>
</gene>
<dbReference type="InterPro" id="IPR036388">
    <property type="entry name" value="WH-like_DNA-bd_sf"/>
</dbReference>
<dbReference type="GO" id="GO:0016987">
    <property type="term" value="F:sigma factor activity"/>
    <property type="evidence" value="ECO:0007669"/>
    <property type="project" value="UniProtKB-KW"/>
</dbReference>
<evidence type="ECO:0000256" key="4">
    <source>
        <dbReference type="ARBA" id="ARBA00023163"/>
    </source>
</evidence>
<comment type="similarity">
    <text evidence="1">Belongs to the sigma-70 factor family. ECF subfamily.</text>
</comment>
<dbReference type="InterPro" id="IPR013324">
    <property type="entry name" value="RNA_pol_sigma_r3/r4-like"/>
</dbReference>
<keyword evidence="3" id="KW-0731">Sigma factor</keyword>
<sequence length="181" mass="20496">MTGSAEPTVDAMAALLDRRFRKPLMSYFLRRVRSRAEAEDLTQDVFVRLLGAAERRPIEDVEALVFVTAANLLKDRGRTAKRRSQIAISPLDDATIANLSREFVEDRTPERVLLGRESIVGMLAALDELGERTRDIYILFRLESMKQAEIAALLNISRSTVEKEVMKATLHLALRNGRDRQ</sequence>
<dbReference type="NCBIfam" id="TIGR02937">
    <property type="entry name" value="sigma70-ECF"/>
    <property type="match status" value="1"/>
</dbReference>
<feature type="domain" description="RNA polymerase sigma factor 70 region 4 type 2" evidence="6">
    <location>
        <begin position="123"/>
        <end position="171"/>
    </location>
</feature>
<keyword evidence="4" id="KW-0804">Transcription</keyword>
<keyword evidence="2" id="KW-0805">Transcription regulation</keyword>
<evidence type="ECO:0000256" key="2">
    <source>
        <dbReference type="ARBA" id="ARBA00023015"/>
    </source>
</evidence>
<name>A0A501XHH1_9SPHN</name>
<keyword evidence="8" id="KW-1185">Reference proteome</keyword>
<dbReference type="RefSeq" id="WP_140928763.1">
    <property type="nucleotide sequence ID" value="NZ_VFSU01000029.1"/>
</dbReference>
<dbReference type="InterPro" id="IPR013325">
    <property type="entry name" value="RNA_pol_sigma_r2"/>
</dbReference>
<dbReference type="Gene3D" id="1.10.10.10">
    <property type="entry name" value="Winged helix-like DNA-binding domain superfamily/Winged helix DNA-binding domain"/>
    <property type="match status" value="1"/>
</dbReference>
<dbReference type="PANTHER" id="PTHR43133:SF63">
    <property type="entry name" value="RNA POLYMERASE SIGMA FACTOR FECI-RELATED"/>
    <property type="match status" value="1"/>
</dbReference>
<dbReference type="EMBL" id="VFSU01000029">
    <property type="protein sequence ID" value="TPE59754.1"/>
    <property type="molecule type" value="Genomic_DNA"/>
</dbReference>
<dbReference type="Proteomes" id="UP000319897">
    <property type="component" value="Unassembled WGS sequence"/>
</dbReference>
<dbReference type="InterPro" id="IPR039425">
    <property type="entry name" value="RNA_pol_sigma-70-like"/>
</dbReference>
<evidence type="ECO:0000313" key="8">
    <source>
        <dbReference type="Proteomes" id="UP000319897"/>
    </source>
</evidence>
<evidence type="ECO:0000259" key="6">
    <source>
        <dbReference type="Pfam" id="PF08281"/>
    </source>
</evidence>
<dbReference type="GO" id="GO:0006352">
    <property type="term" value="P:DNA-templated transcription initiation"/>
    <property type="evidence" value="ECO:0007669"/>
    <property type="project" value="InterPro"/>
</dbReference>
<evidence type="ECO:0000256" key="1">
    <source>
        <dbReference type="ARBA" id="ARBA00010641"/>
    </source>
</evidence>
<dbReference type="InterPro" id="IPR007627">
    <property type="entry name" value="RNA_pol_sigma70_r2"/>
</dbReference>
<proteinExistence type="inferred from homology"/>